<evidence type="ECO:0000256" key="1">
    <source>
        <dbReference type="ARBA" id="ARBA00004496"/>
    </source>
</evidence>
<reference evidence="7" key="1">
    <citation type="submission" date="2022-12" db="EMBL/GenBank/DDBJ databases">
        <title>Draft genome assemblies for two species of Escallonia (Escalloniales).</title>
        <authorList>
            <person name="Chanderbali A."/>
            <person name="Dervinis C."/>
            <person name="Anghel I."/>
            <person name="Soltis D."/>
            <person name="Soltis P."/>
            <person name="Zapata F."/>
        </authorList>
    </citation>
    <scope>NUCLEOTIDE SEQUENCE</scope>
    <source>
        <strain evidence="7">UCBG92.1500</strain>
        <tissue evidence="7">Leaf</tissue>
    </source>
</reference>
<feature type="domain" description="FLZ-type" evidence="6">
    <location>
        <begin position="62"/>
        <end position="91"/>
    </location>
</feature>
<dbReference type="Proteomes" id="UP001187471">
    <property type="component" value="Unassembled WGS sequence"/>
</dbReference>
<evidence type="ECO:0000256" key="2">
    <source>
        <dbReference type="ARBA" id="ARBA00009374"/>
    </source>
</evidence>
<evidence type="ECO:0000313" key="7">
    <source>
        <dbReference type="EMBL" id="KAK2984214.1"/>
    </source>
</evidence>
<keyword evidence="8" id="KW-1185">Reference proteome</keyword>
<comment type="subcellular location">
    <subcellularLocation>
        <location evidence="1">Cytoplasm</location>
    </subcellularLocation>
</comment>
<evidence type="ECO:0000256" key="4">
    <source>
        <dbReference type="ARBA" id="ARBA00022723"/>
    </source>
</evidence>
<evidence type="ECO:0000256" key="5">
    <source>
        <dbReference type="ARBA" id="ARBA00022771"/>
    </source>
</evidence>
<evidence type="ECO:0000256" key="3">
    <source>
        <dbReference type="ARBA" id="ARBA00022490"/>
    </source>
</evidence>
<dbReference type="InterPro" id="IPR007650">
    <property type="entry name" value="Zf-FLZ_dom"/>
</dbReference>
<dbReference type="GO" id="GO:0008270">
    <property type="term" value="F:zinc ion binding"/>
    <property type="evidence" value="ECO:0007669"/>
    <property type="project" value="UniProtKB-KW"/>
</dbReference>
<dbReference type="AlphaFoldDB" id="A0AA88R7Q1"/>
<keyword evidence="5" id="KW-0862">Zinc</keyword>
<dbReference type="PANTHER" id="PTHR33059">
    <property type="entry name" value="FCS-LIKE ZINC FINGER 5"/>
    <property type="match status" value="1"/>
</dbReference>
<evidence type="ECO:0000259" key="6">
    <source>
        <dbReference type="Pfam" id="PF04570"/>
    </source>
</evidence>
<gene>
    <name evidence="7" type="ORF">RJ640_006673</name>
</gene>
<dbReference type="PANTHER" id="PTHR33059:SF4">
    <property type="entry name" value="FCS-LIKE ZINC FINGER 5"/>
    <property type="match status" value="1"/>
</dbReference>
<dbReference type="Pfam" id="PF04570">
    <property type="entry name" value="zf-FLZ"/>
    <property type="match status" value="1"/>
</dbReference>
<accession>A0AA88R7Q1</accession>
<sequence length="224" mass="25563">MTEFTLDLSNVEDQVNVNGTLSPQPLDPHNVGPLRPAADGGLDPRFLAATVSPRNHHRNSADFTQTPHFLRACALCKRRLIPGRDIYMYRYSLSVICAYTFGDTSYVFFEKTYGCCPDCSKRLHSNTICYSLCDISTRLFMRILQPLASPTADESGREEGEVLVGIPERVRIHGYRTGKRDDHRRVDYNVETCHVYYPLLYVYGFNIHAYACGCMLRLYKCIFP</sequence>
<dbReference type="GO" id="GO:0005737">
    <property type="term" value="C:cytoplasm"/>
    <property type="evidence" value="ECO:0007669"/>
    <property type="project" value="UniProtKB-SubCell"/>
</dbReference>
<comment type="similarity">
    <text evidence="2">Belongs to the FLZ family.</text>
</comment>
<proteinExistence type="inferred from homology"/>
<comment type="caution">
    <text evidence="7">The sequence shown here is derived from an EMBL/GenBank/DDBJ whole genome shotgun (WGS) entry which is preliminary data.</text>
</comment>
<keyword evidence="3" id="KW-0963">Cytoplasm</keyword>
<name>A0AA88R7Q1_9ASTE</name>
<keyword evidence="4" id="KW-0479">Metal-binding</keyword>
<protein>
    <recommendedName>
        <fullName evidence="6">FLZ-type domain-containing protein</fullName>
    </recommendedName>
</protein>
<dbReference type="EMBL" id="JAVXUO010001253">
    <property type="protein sequence ID" value="KAK2984214.1"/>
    <property type="molecule type" value="Genomic_DNA"/>
</dbReference>
<evidence type="ECO:0000313" key="8">
    <source>
        <dbReference type="Proteomes" id="UP001187471"/>
    </source>
</evidence>
<keyword evidence="5" id="KW-0863">Zinc-finger</keyword>
<organism evidence="7 8">
    <name type="scientific">Escallonia rubra</name>
    <dbReference type="NCBI Taxonomy" id="112253"/>
    <lineage>
        <taxon>Eukaryota</taxon>
        <taxon>Viridiplantae</taxon>
        <taxon>Streptophyta</taxon>
        <taxon>Embryophyta</taxon>
        <taxon>Tracheophyta</taxon>
        <taxon>Spermatophyta</taxon>
        <taxon>Magnoliopsida</taxon>
        <taxon>eudicotyledons</taxon>
        <taxon>Gunneridae</taxon>
        <taxon>Pentapetalae</taxon>
        <taxon>asterids</taxon>
        <taxon>campanulids</taxon>
        <taxon>Escalloniales</taxon>
        <taxon>Escalloniaceae</taxon>
        <taxon>Escallonia</taxon>
    </lineage>
</organism>